<dbReference type="EMBL" id="JEMT01023637">
    <property type="protein sequence ID" value="EXX64116.1"/>
    <property type="molecule type" value="Genomic_DNA"/>
</dbReference>
<protein>
    <submittedName>
        <fullName evidence="3">Uncharacterized protein</fullName>
    </submittedName>
</protein>
<evidence type="ECO:0000259" key="2">
    <source>
        <dbReference type="Pfam" id="PF24209"/>
    </source>
</evidence>
<organism evidence="3 4">
    <name type="scientific">Rhizophagus irregularis (strain DAOM 197198w)</name>
    <name type="common">Glomus intraradices</name>
    <dbReference type="NCBI Taxonomy" id="1432141"/>
    <lineage>
        <taxon>Eukaryota</taxon>
        <taxon>Fungi</taxon>
        <taxon>Fungi incertae sedis</taxon>
        <taxon>Mucoromycota</taxon>
        <taxon>Glomeromycotina</taxon>
        <taxon>Glomeromycetes</taxon>
        <taxon>Glomerales</taxon>
        <taxon>Glomeraceae</taxon>
        <taxon>Rhizophagus</taxon>
    </lineage>
</organism>
<evidence type="ECO:0000313" key="3">
    <source>
        <dbReference type="EMBL" id="EXX64116.1"/>
    </source>
</evidence>
<feature type="domain" description="DUF7431" evidence="2">
    <location>
        <begin position="358"/>
        <end position="608"/>
    </location>
</feature>
<evidence type="ECO:0000259" key="1">
    <source>
        <dbReference type="Pfam" id="PF22693"/>
    </source>
</evidence>
<dbReference type="OrthoDB" id="2315334at2759"/>
<dbReference type="Pfam" id="PF24209">
    <property type="entry name" value="DUF7431"/>
    <property type="match status" value="1"/>
</dbReference>
<dbReference type="Pfam" id="PF22693">
    <property type="entry name" value="MACPF_1"/>
    <property type="match status" value="1"/>
</dbReference>
<gene>
    <name evidence="3" type="ORF">RirG_145880</name>
</gene>
<dbReference type="STRING" id="1432141.A0A015KVS1"/>
<dbReference type="AlphaFoldDB" id="A0A015KVS1"/>
<name>A0A015KVS1_RHIIW</name>
<evidence type="ECO:0000313" key="4">
    <source>
        <dbReference type="Proteomes" id="UP000022910"/>
    </source>
</evidence>
<dbReference type="InterPro" id="IPR054586">
    <property type="entry name" value="MACPF_1_fungal"/>
</dbReference>
<feature type="domain" description="MACPF-like" evidence="1">
    <location>
        <begin position="187"/>
        <end position="349"/>
    </location>
</feature>
<comment type="caution">
    <text evidence="3">The sequence shown here is derived from an EMBL/GenBank/DDBJ whole genome shotgun (WGS) entry which is preliminary data.</text>
</comment>
<accession>A0A015KVS1</accession>
<dbReference type="HOGENOM" id="CLU_028291_2_0_1"/>
<reference evidence="3 4" key="1">
    <citation type="submission" date="2014-02" db="EMBL/GenBank/DDBJ databases">
        <title>Single nucleus genome sequencing reveals high similarity among nuclei of an endomycorrhizal fungus.</title>
        <authorList>
            <person name="Lin K."/>
            <person name="Geurts R."/>
            <person name="Zhang Z."/>
            <person name="Limpens E."/>
            <person name="Saunders D.G."/>
            <person name="Mu D."/>
            <person name="Pang E."/>
            <person name="Cao H."/>
            <person name="Cha H."/>
            <person name="Lin T."/>
            <person name="Zhou Q."/>
            <person name="Shang Y."/>
            <person name="Li Y."/>
            <person name="Ivanov S."/>
            <person name="Sharma T."/>
            <person name="Velzen R.V."/>
            <person name="Ruijter N.D."/>
            <person name="Aanen D.K."/>
            <person name="Win J."/>
            <person name="Kamoun S."/>
            <person name="Bisseling T."/>
            <person name="Huang S."/>
        </authorList>
    </citation>
    <scope>NUCLEOTIDE SEQUENCE [LARGE SCALE GENOMIC DNA]</scope>
    <source>
        <strain evidence="4">DAOM197198w</strain>
    </source>
</reference>
<keyword evidence="4" id="KW-1185">Reference proteome</keyword>
<sequence>MTSNKTIVFVEIVGDSTPTMKKLNLENNLSNIRKELKKNINDMNILLFAIKVGQIFAKTEPDDENDTILNDIIFENSGSKFLYLMKNSNPSWKYLNEKCKLDFGRITSFDGIKEASSKAFKMRDCEFKPIDSKGYKKGRLEFKSEEDWMKKTNLFFGIDINVQNFIGLGLSIGKSKDENFKDEVNSTYVYTEIGKASLKFNKENLELTSHFSNDVKNAIKSKEHNKFREIIDKYGQFVPTEVILGGRVYFKGVKTLSENSTNKTKESSVNMNFGPPIARIGGNSSDSERKSDFYSFDHMKILGGSPPVDENFDEKVWNKSLEDYRTWDCIELKNPINIFKLLPDDIYKEAFKSIGKRILRTIVKDYEYRLDNPERYQIIELTDEESKIILNKDADCDIFATVVDDDENSKKVFFNCQILKNQNAKPSIIIHVIQKEPQKRICKLKIGIMIIGYDVDFNFINSNVSVELLVNNNYNFNDGLMANNLFLGIPVLEYFNHLNDSITIGHNFRELNNELIIEPFSYCSKKHCYHFSNLPQFSFYTIVIKNYSNIYESRILEYPKKDEIKFSDKCPKYISMYFSEADSYLPVFMNQKSEKVYLKHFCNKCEKCKQEPEYNIKLKTYSIL</sequence>
<dbReference type="Proteomes" id="UP000022910">
    <property type="component" value="Unassembled WGS sequence"/>
</dbReference>
<proteinExistence type="predicted"/>
<dbReference type="InterPro" id="IPR055854">
    <property type="entry name" value="DUF7431"/>
</dbReference>